<evidence type="ECO:0000256" key="6">
    <source>
        <dbReference type="ARBA" id="ARBA00022741"/>
    </source>
</evidence>
<evidence type="ECO:0000256" key="2">
    <source>
        <dbReference type="ARBA" id="ARBA00009601"/>
    </source>
</evidence>
<comment type="similarity">
    <text evidence="2">Belongs to the ITPK1 family.</text>
</comment>
<evidence type="ECO:0000313" key="10">
    <source>
        <dbReference type="EMBL" id="KGB34996.1"/>
    </source>
</evidence>
<dbReference type="Pfam" id="PF05770">
    <property type="entry name" value="Ins134_P3_kin"/>
    <property type="match status" value="1"/>
</dbReference>
<dbReference type="PANTHER" id="PTHR14217:SF1">
    <property type="entry name" value="INOSITOL-TETRAKISPHOSPHATE 1-KINASE"/>
    <property type="match status" value="1"/>
</dbReference>
<dbReference type="GO" id="GO:0052726">
    <property type="term" value="F:inositol-1,3,4-trisphosphate 5-kinase activity"/>
    <property type="evidence" value="ECO:0007669"/>
    <property type="project" value="InterPro"/>
</dbReference>
<dbReference type="GO" id="GO:0052725">
    <property type="term" value="F:inositol-1,3,4-trisphosphate 6-kinase activity"/>
    <property type="evidence" value="ECO:0007669"/>
    <property type="project" value="InterPro"/>
</dbReference>
<dbReference type="InterPro" id="IPR008656">
    <property type="entry name" value="Inositol_tetrakis-P_1-kinase"/>
</dbReference>
<dbReference type="EC" id="2.7.1.159" evidence="3"/>
<evidence type="ECO:0000256" key="7">
    <source>
        <dbReference type="ARBA" id="ARBA00022777"/>
    </source>
</evidence>
<keyword evidence="4" id="KW-0808">Transferase</keyword>
<keyword evidence="8" id="KW-0067">ATP-binding</keyword>
<evidence type="ECO:0000256" key="3">
    <source>
        <dbReference type="ARBA" id="ARBA00012017"/>
    </source>
</evidence>
<evidence type="ECO:0000256" key="1">
    <source>
        <dbReference type="ARBA" id="ARBA00001946"/>
    </source>
</evidence>
<keyword evidence="9" id="KW-0460">Magnesium</keyword>
<evidence type="ECO:0000256" key="9">
    <source>
        <dbReference type="ARBA" id="ARBA00022842"/>
    </source>
</evidence>
<evidence type="ECO:0000256" key="8">
    <source>
        <dbReference type="ARBA" id="ARBA00022840"/>
    </source>
</evidence>
<evidence type="ECO:0000256" key="4">
    <source>
        <dbReference type="ARBA" id="ARBA00022679"/>
    </source>
</evidence>
<comment type="cofactor">
    <cofactor evidence="1">
        <name>Mg(2+)</name>
        <dbReference type="ChEBI" id="CHEBI:18420"/>
    </cofactor>
</comment>
<dbReference type="GO" id="GO:0005737">
    <property type="term" value="C:cytoplasm"/>
    <property type="evidence" value="ECO:0007669"/>
    <property type="project" value="TreeGrafter"/>
</dbReference>
<keyword evidence="5" id="KW-0479">Metal-binding</keyword>
<gene>
    <name evidence="10" type="ORF">MS3_03232</name>
</gene>
<dbReference type="PANTHER" id="PTHR14217">
    <property type="entry name" value="INOSITOL-TETRAKISPHOSPHATE 1-KINASE"/>
    <property type="match status" value="1"/>
</dbReference>
<organism evidence="10">
    <name type="scientific">Schistosoma haematobium</name>
    <name type="common">Blood fluke</name>
    <dbReference type="NCBI Taxonomy" id="6185"/>
    <lineage>
        <taxon>Eukaryota</taxon>
        <taxon>Metazoa</taxon>
        <taxon>Spiralia</taxon>
        <taxon>Lophotrochozoa</taxon>
        <taxon>Platyhelminthes</taxon>
        <taxon>Trematoda</taxon>
        <taxon>Digenea</taxon>
        <taxon>Strigeidida</taxon>
        <taxon>Schistosomatoidea</taxon>
        <taxon>Schistosomatidae</taxon>
        <taxon>Schistosoma</taxon>
    </lineage>
</organism>
<keyword evidence="6" id="KW-0547">Nucleotide-binding</keyword>
<dbReference type="GO" id="GO:0032957">
    <property type="term" value="P:inositol trisphosphate metabolic process"/>
    <property type="evidence" value="ECO:0007669"/>
    <property type="project" value="InterPro"/>
</dbReference>
<dbReference type="GO" id="GO:0047325">
    <property type="term" value="F:inositol-3,4,5,6-tetrakisphosphate 1-kinase activity"/>
    <property type="evidence" value="ECO:0007669"/>
    <property type="project" value="InterPro"/>
</dbReference>
<dbReference type="InterPro" id="IPR040464">
    <property type="entry name" value="InsP(3)kin_ATP-grasp"/>
</dbReference>
<protein>
    <recommendedName>
        <fullName evidence="3">inositol-1,3,4-trisphosphate 5/6-kinase</fullName>
        <ecNumber evidence="3">2.7.1.159</ecNumber>
    </recommendedName>
</protein>
<dbReference type="GO" id="GO:0000287">
    <property type="term" value="F:magnesium ion binding"/>
    <property type="evidence" value="ECO:0007669"/>
    <property type="project" value="InterPro"/>
</dbReference>
<dbReference type="AlphaFoldDB" id="A0A095ALJ0"/>
<reference evidence="10" key="1">
    <citation type="journal article" date="2012" name="Nat. Genet.">
        <title>Whole-genome sequence of Schistosoma haematobium.</title>
        <authorList>
            <person name="Young N.D."/>
            <person name="Jex A.R."/>
            <person name="Li B."/>
            <person name="Liu S."/>
            <person name="Yang L."/>
            <person name="Xiong Z."/>
            <person name="Li Y."/>
            <person name="Cantacessi C."/>
            <person name="Hall R.S."/>
            <person name="Xu X."/>
            <person name="Chen F."/>
            <person name="Wu X."/>
            <person name="Zerlotini A."/>
            <person name="Oliveira G."/>
            <person name="Hofmann A."/>
            <person name="Zhang G."/>
            <person name="Fang X."/>
            <person name="Kang Y."/>
            <person name="Campbell B.E."/>
            <person name="Loukas A."/>
            <person name="Ranganathan S."/>
            <person name="Rollinson D."/>
            <person name="Rinaldi G."/>
            <person name="Brindley P.J."/>
            <person name="Yang H."/>
            <person name="Wang J."/>
            <person name="Wang J."/>
            <person name="Gasser R.B."/>
        </authorList>
    </citation>
    <scope>NUCLEOTIDE SEQUENCE [LARGE SCALE GENOMIC DNA]</scope>
</reference>
<dbReference type="EMBL" id="KL250649">
    <property type="protein sequence ID" value="KGB34996.1"/>
    <property type="molecule type" value="Genomic_DNA"/>
</dbReference>
<accession>A0A095ALJ0</accession>
<keyword evidence="7 10" id="KW-0418">Kinase</keyword>
<proteinExistence type="inferred from homology"/>
<dbReference type="Gene3D" id="3.30.470.20">
    <property type="entry name" value="ATP-grasp fold, B domain"/>
    <property type="match status" value="1"/>
</dbReference>
<name>A0A095ALJ0_SCHHA</name>
<sequence length="187" mass="21140">MKVVGVWMSDSKVDSIGLNTLLREKRSDLLFRKNYAKSNPHVLFIDSPISLKCLLTRLSQFSLLRDIVAMSDIRNEIFVPKFCLLPQKDPTKLCDAGISYPIVCKSLMAHGNDNVHKIAIVFNDSGLDHLTYPIFVQQFIKHNGKVLKLFVVGDHSCVTEVPSIKNHDKSVLSERQLEDPIYLNNSS</sequence>
<evidence type="ECO:0000256" key="5">
    <source>
        <dbReference type="ARBA" id="ARBA00022723"/>
    </source>
</evidence>
<dbReference type="GO" id="GO:0005524">
    <property type="term" value="F:ATP binding"/>
    <property type="evidence" value="ECO:0007669"/>
    <property type="project" value="UniProtKB-KW"/>
</dbReference>
<dbReference type="STRING" id="6185.A0A095ALJ0"/>